<reference evidence="2" key="1">
    <citation type="submission" date="2020-06" db="EMBL/GenBank/DDBJ databases">
        <authorList>
            <person name="Li T."/>
            <person name="Hu X."/>
            <person name="Zhang T."/>
            <person name="Song X."/>
            <person name="Zhang H."/>
            <person name="Dai N."/>
            <person name="Sheng W."/>
            <person name="Hou X."/>
            <person name="Wei L."/>
        </authorList>
    </citation>
    <scope>NUCLEOTIDE SEQUENCE</scope>
    <source>
        <strain evidence="2">3651</strain>
        <tissue evidence="2">Leaf</tissue>
    </source>
</reference>
<dbReference type="Proteomes" id="UP001293254">
    <property type="component" value="Unassembled WGS sequence"/>
</dbReference>
<protein>
    <submittedName>
        <fullName evidence="2">Uncharacterized protein</fullName>
    </submittedName>
</protein>
<gene>
    <name evidence="2" type="ORF">Salat_0195500</name>
</gene>
<feature type="compositionally biased region" description="Low complexity" evidence="1">
    <location>
        <begin position="164"/>
        <end position="174"/>
    </location>
</feature>
<proteinExistence type="predicted"/>
<feature type="region of interest" description="Disordered" evidence="1">
    <location>
        <begin position="49"/>
        <end position="81"/>
    </location>
</feature>
<sequence length="243" mass="26096">MPSEMAFTAPLPHCALNLLGCAPHSGALFGRFGALCNRWATGVWVAGTPSTPRIGQSEPSASSLGPNLRRRNSPAVATPPPSDVEVFAAPIGDQPSGSFERQVLAPIEVASVMLARPRILLRSSPWFHSCHRGIPPGSKDASAELEVALAAGEPSKSKKHKWKTSTGKSKSSSKSNKRSSKQSERHVAKEAAEEEENTKHLKELVAWWKQACEELKTPSSKVAEMEGEKLGPNWAISARSSVM</sequence>
<keyword evidence="3" id="KW-1185">Reference proteome</keyword>
<evidence type="ECO:0000256" key="1">
    <source>
        <dbReference type="SAM" id="MobiDB-lite"/>
    </source>
</evidence>
<reference evidence="2" key="2">
    <citation type="journal article" date="2024" name="Plant">
        <title>Genomic evolution and insights into agronomic trait innovations of Sesamum species.</title>
        <authorList>
            <person name="Miao H."/>
            <person name="Wang L."/>
            <person name="Qu L."/>
            <person name="Liu H."/>
            <person name="Sun Y."/>
            <person name="Le M."/>
            <person name="Wang Q."/>
            <person name="Wei S."/>
            <person name="Zheng Y."/>
            <person name="Lin W."/>
            <person name="Duan Y."/>
            <person name="Cao H."/>
            <person name="Xiong S."/>
            <person name="Wang X."/>
            <person name="Wei L."/>
            <person name="Li C."/>
            <person name="Ma Q."/>
            <person name="Ju M."/>
            <person name="Zhao R."/>
            <person name="Li G."/>
            <person name="Mu C."/>
            <person name="Tian Q."/>
            <person name="Mei H."/>
            <person name="Zhang T."/>
            <person name="Gao T."/>
            <person name="Zhang H."/>
        </authorList>
    </citation>
    <scope>NUCLEOTIDE SEQUENCE</scope>
    <source>
        <strain evidence="2">3651</strain>
    </source>
</reference>
<accession>A0AAE1YXT5</accession>
<feature type="compositionally biased region" description="Basic and acidic residues" evidence="1">
    <location>
        <begin position="181"/>
        <end position="199"/>
    </location>
</feature>
<evidence type="ECO:0000313" key="3">
    <source>
        <dbReference type="Proteomes" id="UP001293254"/>
    </source>
</evidence>
<evidence type="ECO:0000313" key="2">
    <source>
        <dbReference type="EMBL" id="KAK4438610.1"/>
    </source>
</evidence>
<comment type="caution">
    <text evidence="2">The sequence shown here is derived from an EMBL/GenBank/DDBJ whole genome shotgun (WGS) entry which is preliminary data.</text>
</comment>
<dbReference type="EMBL" id="JACGWO010000001">
    <property type="protein sequence ID" value="KAK4438610.1"/>
    <property type="molecule type" value="Genomic_DNA"/>
</dbReference>
<feature type="compositionally biased region" description="Polar residues" evidence="1">
    <location>
        <begin position="49"/>
        <end position="65"/>
    </location>
</feature>
<dbReference type="AlphaFoldDB" id="A0AAE1YXT5"/>
<feature type="region of interest" description="Disordered" evidence="1">
    <location>
        <begin position="150"/>
        <end position="199"/>
    </location>
</feature>
<organism evidence="2 3">
    <name type="scientific">Sesamum alatum</name>
    <dbReference type="NCBI Taxonomy" id="300844"/>
    <lineage>
        <taxon>Eukaryota</taxon>
        <taxon>Viridiplantae</taxon>
        <taxon>Streptophyta</taxon>
        <taxon>Embryophyta</taxon>
        <taxon>Tracheophyta</taxon>
        <taxon>Spermatophyta</taxon>
        <taxon>Magnoliopsida</taxon>
        <taxon>eudicotyledons</taxon>
        <taxon>Gunneridae</taxon>
        <taxon>Pentapetalae</taxon>
        <taxon>asterids</taxon>
        <taxon>lamiids</taxon>
        <taxon>Lamiales</taxon>
        <taxon>Pedaliaceae</taxon>
        <taxon>Sesamum</taxon>
    </lineage>
</organism>
<name>A0AAE1YXT5_9LAMI</name>